<evidence type="ECO:0008006" key="3">
    <source>
        <dbReference type="Google" id="ProtNLM"/>
    </source>
</evidence>
<evidence type="ECO:0000313" key="1">
    <source>
        <dbReference type="EMBL" id="HCO24458.1"/>
    </source>
</evidence>
<proteinExistence type="predicted"/>
<organism evidence="1 2">
    <name type="scientific">Gimesia maris</name>
    <dbReference type="NCBI Taxonomy" id="122"/>
    <lineage>
        <taxon>Bacteria</taxon>
        <taxon>Pseudomonadati</taxon>
        <taxon>Planctomycetota</taxon>
        <taxon>Planctomycetia</taxon>
        <taxon>Planctomycetales</taxon>
        <taxon>Planctomycetaceae</taxon>
        <taxon>Gimesia</taxon>
    </lineage>
</organism>
<accession>A0A3D3R8N4</accession>
<dbReference type="Proteomes" id="UP000263642">
    <property type="component" value="Unassembled WGS sequence"/>
</dbReference>
<reference evidence="1 2" key="1">
    <citation type="journal article" date="2018" name="Nat. Biotechnol.">
        <title>A standardized bacterial taxonomy based on genome phylogeny substantially revises the tree of life.</title>
        <authorList>
            <person name="Parks D.H."/>
            <person name="Chuvochina M."/>
            <person name="Waite D.W."/>
            <person name="Rinke C."/>
            <person name="Skarshewski A."/>
            <person name="Chaumeil P.A."/>
            <person name="Hugenholtz P."/>
        </authorList>
    </citation>
    <scope>NUCLEOTIDE SEQUENCE [LARGE SCALE GENOMIC DNA]</scope>
    <source>
        <strain evidence="1">UBA9375</strain>
    </source>
</reference>
<dbReference type="InterPro" id="IPR016195">
    <property type="entry name" value="Pol/histidinol_Pase-like"/>
</dbReference>
<dbReference type="NCBIfam" id="NF038032">
    <property type="entry name" value="CehA_McbA_metalo"/>
    <property type="match status" value="1"/>
</dbReference>
<comment type="caution">
    <text evidence="1">The sequence shown here is derived from an EMBL/GenBank/DDBJ whole genome shotgun (WGS) entry which is preliminary data.</text>
</comment>
<gene>
    <name evidence="1" type="ORF">DIT97_16015</name>
</gene>
<dbReference type="AlphaFoldDB" id="A0A3D3R8N4"/>
<dbReference type="Gene3D" id="3.20.20.140">
    <property type="entry name" value="Metal-dependent hydrolases"/>
    <property type="match status" value="1"/>
</dbReference>
<dbReference type="SUPFAM" id="SSF89550">
    <property type="entry name" value="PHP domain-like"/>
    <property type="match status" value="1"/>
</dbReference>
<evidence type="ECO:0000313" key="2">
    <source>
        <dbReference type="Proteomes" id="UP000263642"/>
    </source>
</evidence>
<sequence>MVLCHIRTLILLAVCGIGNLTSTLEASLKTIVIDSESHEIKEKVTYSKTFSSQINATEFALLFDQDLQKQSSGGYWNVHINGKLLGRLEAHTPQIGADKKHDGFHHIGFAVPANVLKNGENRLTISGRGQPAVLRNFELEPHPLKQALQLEAVTVKVSTPEGQPVPARITVVNHRGQLAKLYNARQPTTAVRPGILYTLGTGDTFELPPGKYTLYATRGMEWGVARQPIVVENNKPQNQTLVISHEVDTTGFIACDSHIHTLPGSGHGNATFEERMITIAGEGIEVAVATDHNHISDYTPYQKAAGTQTHFHSISGDEITTHNGHFTAFPFDPAKAVPGGVKGRNPLFLKDDNWDELIADMRKKGAEVIILNHPYWPSIPKGPFGRFHFNRSTGKWSEGPTFNFNGYEVVQPANETPDLFYALEDWMSLINRGLKLTAVGATDSHTVNDPVGQARTYLNSHTDNISHIDRQEVYRAFTEGRATASAGIFAILKINEHFGMGDLVPAASLKNGSNNKNSLFTVTLRVATPSWVRPREAMIYVNGKQVAWKSIGSTLNEPTDQTLEFSLELPPHDAYVVAFVLGDGITLPGWTTYGKATQAITNPIYLDVDGDKDYSAPRATAKRLIMNHGTQGKKLTPALQEKLLESETVKADPAILLHVKDLLKQGADHQP</sequence>
<dbReference type="EMBL" id="DQAY01000094">
    <property type="protein sequence ID" value="HCO24458.1"/>
    <property type="molecule type" value="Genomic_DNA"/>
</dbReference>
<protein>
    <recommendedName>
        <fullName evidence="3">Polymerase/histidinol phosphatase N-terminal domain-containing protein</fullName>
    </recommendedName>
</protein>
<name>A0A3D3R8N4_9PLAN</name>
<dbReference type="CDD" id="cd02795">
    <property type="entry name" value="CBM6-CBM35-CBM36_like"/>
    <property type="match status" value="1"/>
</dbReference>